<keyword evidence="5" id="KW-0862">Zinc</keyword>
<evidence type="ECO:0000259" key="10">
    <source>
        <dbReference type="Pfam" id="PF16187"/>
    </source>
</evidence>
<evidence type="ECO:0000256" key="6">
    <source>
        <dbReference type="ARBA" id="ARBA00023049"/>
    </source>
</evidence>
<evidence type="ECO:0000256" key="3">
    <source>
        <dbReference type="ARBA" id="ARBA00022723"/>
    </source>
</evidence>
<keyword evidence="13" id="KW-1185">Reference proteome</keyword>
<evidence type="ECO:0000256" key="2">
    <source>
        <dbReference type="ARBA" id="ARBA00022670"/>
    </source>
</evidence>
<feature type="domain" description="Peptidase M16 C-terminal" evidence="9">
    <location>
        <begin position="503"/>
        <end position="678"/>
    </location>
</feature>
<evidence type="ECO:0000313" key="12">
    <source>
        <dbReference type="EMBL" id="KAG0666661.1"/>
    </source>
</evidence>
<dbReference type="Pfam" id="PF22456">
    <property type="entry name" value="PqqF-like_C_4"/>
    <property type="match status" value="1"/>
</dbReference>
<dbReference type="GO" id="GO:0004222">
    <property type="term" value="F:metalloendopeptidase activity"/>
    <property type="evidence" value="ECO:0007669"/>
    <property type="project" value="InterPro"/>
</dbReference>
<evidence type="ECO:0000259" key="9">
    <source>
        <dbReference type="Pfam" id="PF05193"/>
    </source>
</evidence>
<dbReference type="InterPro" id="IPR054734">
    <property type="entry name" value="PqqF-like_C_4"/>
</dbReference>
<dbReference type="GO" id="GO:0005829">
    <property type="term" value="C:cytosol"/>
    <property type="evidence" value="ECO:0007669"/>
    <property type="project" value="TreeGrafter"/>
</dbReference>
<evidence type="ECO:0000256" key="5">
    <source>
        <dbReference type="ARBA" id="ARBA00022833"/>
    </source>
</evidence>
<reference evidence="12 13" key="1">
    <citation type="submission" date="2020-11" db="EMBL/GenBank/DDBJ databases">
        <title>Kefir isolates.</title>
        <authorList>
            <person name="Marcisauskas S."/>
            <person name="Kim Y."/>
            <person name="Blasche S."/>
        </authorList>
    </citation>
    <scope>NUCLEOTIDE SEQUENCE [LARGE SCALE GENOMIC DNA]</scope>
    <source>
        <strain evidence="12 13">KR</strain>
    </source>
</reference>
<dbReference type="InterPro" id="IPR001431">
    <property type="entry name" value="Pept_M16_Zn_BS"/>
</dbReference>
<proteinExistence type="inferred from homology"/>
<dbReference type="PANTHER" id="PTHR43690">
    <property type="entry name" value="NARDILYSIN"/>
    <property type="match status" value="1"/>
</dbReference>
<evidence type="ECO:0000256" key="4">
    <source>
        <dbReference type="ARBA" id="ARBA00022801"/>
    </source>
</evidence>
<dbReference type="InterPro" id="IPR011765">
    <property type="entry name" value="Pept_M16_N"/>
</dbReference>
<accession>A0A9P6W7A8</accession>
<dbReference type="Pfam" id="PF05193">
    <property type="entry name" value="Peptidase_M16_C"/>
    <property type="match status" value="1"/>
</dbReference>
<dbReference type="EMBL" id="PUHQ01000004">
    <property type="protein sequence ID" value="KAG0666661.1"/>
    <property type="molecule type" value="Genomic_DNA"/>
</dbReference>
<evidence type="ECO:0000256" key="7">
    <source>
        <dbReference type="SAM" id="MobiDB-lite"/>
    </source>
</evidence>
<dbReference type="FunFam" id="3.30.830.10:FF:000003">
    <property type="entry name" value="Insulin-degrading enzyme"/>
    <property type="match status" value="1"/>
</dbReference>
<dbReference type="OrthoDB" id="952271at2759"/>
<evidence type="ECO:0000256" key="1">
    <source>
        <dbReference type="ARBA" id="ARBA00007261"/>
    </source>
</evidence>
<feature type="domain" description="Coenzyme PQQ synthesis protein F-like C-terminal lobe" evidence="11">
    <location>
        <begin position="1078"/>
        <end position="1176"/>
    </location>
</feature>
<gene>
    <name evidence="12" type="primary">IDE1</name>
    <name evidence="12" type="ORF">C6P46_004327</name>
</gene>
<dbReference type="InterPro" id="IPR050626">
    <property type="entry name" value="Peptidase_M16"/>
</dbReference>
<organism evidence="12 13">
    <name type="scientific">Rhodotorula mucilaginosa</name>
    <name type="common">Yeast</name>
    <name type="synonym">Rhodotorula rubra</name>
    <dbReference type="NCBI Taxonomy" id="5537"/>
    <lineage>
        <taxon>Eukaryota</taxon>
        <taxon>Fungi</taxon>
        <taxon>Dikarya</taxon>
        <taxon>Basidiomycota</taxon>
        <taxon>Pucciniomycotina</taxon>
        <taxon>Microbotryomycetes</taxon>
        <taxon>Sporidiobolales</taxon>
        <taxon>Sporidiobolaceae</taxon>
        <taxon>Rhodotorula</taxon>
    </lineage>
</organism>
<dbReference type="InterPro" id="IPR007863">
    <property type="entry name" value="Peptidase_M16_C"/>
</dbReference>
<feature type="domain" description="Peptidase M16 middle/third" evidence="10">
    <location>
        <begin position="687"/>
        <end position="973"/>
    </location>
</feature>
<feature type="compositionally biased region" description="Basic and acidic residues" evidence="7">
    <location>
        <begin position="122"/>
        <end position="133"/>
    </location>
</feature>
<feature type="region of interest" description="Disordered" evidence="7">
    <location>
        <begin position="122"/>
        <end position="148"/>
    </location>
</feature>
<sequence length="1339" mass="151151">MVQSLSVSSQVRDMKVEQRERTALANKLLWPEVIDTDHLESLDARASFKGPLHAMTESPAGKHLALDLESPDREREFPTARVTPSILDDAQEAVETDERGESHSLIQQWLCDRRAELVYAREGGERAQGRRAPDSMSEDDEDEFGRESREASGIEVISVHLGESHAHARGKSALWSLCRVESPPSGGSAAVPREIGPRRMLRVPVRRAISSFRLSSSISHGRLPAAAVAASSSRSLASTSLHRPTVAQLPPVLPRHHHLHRRHLSDSIMTITDPNYKPDAPYAFVTSPGSALDHLPEDAWQPVPAKDGLPPYAIYTKSVEQSPNDDRAYRLIMLENGLEAMIVSDPKTDKAAAAMDVKVGHLSDPEDLPGLAHFCEHLMFMGTEKYPAENDYTEFLTQHSGMSNAFTGMDQTNYFFDVAPEHLEPALDRFAQFFIAPLFDASCTEREANAVHSENSKNLQSDMWRFFQLDKSTSSRKHAFWRFGTGNRVTLWDEPQAKGIDVRQRLIEWSEKYYSANTCKLAVISKDTLDATTAMVVSQFAAVSNRHITPPEFPGSPLTSDELGRTVFVKSVKDARILELTFPFPDESDLYASKPGSFISHLIGHEGAGSVLSYLKEKGWANGMSAGAGNGAAGFEFFKIQVDLTQEGLAHYEDVSAAIFAYIALLRENPPAEWAFLEVAQLSHLAFRFKERSPPSSTVSRLAMTLSKPYPRDKVLSAPWVCTEWYPAKTIEMLESMRPENCRIFLATQNEVGGRTYGLREEWYGTEYTIERMADKILQSGKSSEGYPELHLPKPNELVPQDLEIKNKTEVAEPARRPLNLRNSPISRVWHKKDDRWWIPRAGVFFLFRSPVIDATALSSIQTRLFTELVRDSLQEYAYDAELAGMSFSFDQQADGILLSLDGYNDKLGVLVNVITSRMRDYQVDEKRFHLIHDQLKRSYQNFRLEQPYSHVGYDGAYLTQALAHTVEEKLAALDEVTPASLQAHAKQLLSRMHIESLVHGNMLKHEALSLAQDVEDTFKPEPLTEEELKSRQALITPEGKWLARRPVANPENSNSAIEQFTYVGDIYDDLLRAKLSLFSTMVSDPLFDELRTKQQLGYIVSSGARKSISFMGLRVIVQSERDAPYVESRINAFWDEFRTKLAEMTDVEFEKYKAAVVSRKLEDHKNMWQESSSLWLAIHSGWYDFEQRFRDAELVKKLQKSEMIEFFETYFFDSPEHPIRRLSIHLDSQRLSAEQCATLGPVLAHLQLPVDAEQLGEFAASRPTVEQAQAFAEQFLRKHGKGDAEVEMVKKEIAMLHDLPVPEGYQLIGDRTEWKKQLEKAPHAHPIAEYSDLFPAKL</sequence>
<dbReference type="FunFam" id="3.30.830.10:FF:000004">
    <property type="entry name" value="Putative insulin-degrading enzyme"/>
    <property type="match status" value="1"/>
</dbReference>
<dbReference type="GO" id="GO:0051603">
    <property type="term" value="P:proteolysis involved in protein catabolic process"/>
    <property type="evidence" value="ECO:0007669"/>
    <property type="project" value="TreeGrafter"/>
</dbReference>
<keyword evidence="3" id="KW-0479">Metal-binding</keyword>
<dbReference type="GO" id="GO:0046872">
    <property type="term" value="F:metal ion binding"/>
    <property type="evidence" value="ECO:0007669"/>
    <property type="project" value="UniProtKB-KW"/>
</dbReference>
<dbReference type="InterPro" id="IPR032632">
    <property type="entry name" value="Peptidase_M16_M"/>
</dbReference>
<dbReference type="SUPFAM" id="SSF63411">
    <property type="entry name" value="LuxS/MPP-like metallohydrolase"/>
    <property type="match status" value="4"/>
</dbReference>
<dbReference type="Pfam" id="PF16187">
    <property type="entry name" value="Peptidase_M16_M"/>
    <property type="match status" value="1"/>
</dbReference>
<feature type="domain" description="Peptidase M16 N-terminal" evidence="8">
    <location>
        <begin position="342"/>
        <end position="473"/>
    </location>
</feature>
<dbReference type="Gene3D" id="3.30.830.10">
    <property type="entry name" value="Metalloenzyme, LuxS/M16 peptidase-like"/>
    <property type="match status" value="4"/>
</dbReference>
<keyword evidence="6" id="KW-0482">Metalloprotease</keyword>
<comment type="similarity">
    <text evidence="1">Belongs to the peptidase M16 family.</text>
</comment>
<keyword evidence="4" id="KW-0378">Hydrolase</keyword>
<dbReference type="GO" id="GO:0005739">
    <property type="term" value="C:mitochondrion"/>
    <property type="evidence" value="ECO:0007669"/>
    <property type="project" value="TreeGrafter"/>
</dbReference>
<dbReference type="Proteomes" id="UP000777482">
    <property type="component" value="Unassembled WGS sequence"/>
</dbReference>
<evidence type="ECO:0000313" key="13">
    <source>
        <dbReference type="Proteomes" id="UP000777482"/>
    </source>
</evidence>
<dbReference type="PANTHER" id="PTHR43690:SF18">
    <property type="entry name" value="INSULIN-DEGRADING ENZYME-RELATED"/>
    <property type="match status" value="1"/>
</dbReference>
<name>A0A9P6W7A8_RHOMI</name>
<dbReference type="FunFam" id="3.30.830.10:FF:000005">
    <property type="entry name" value="nardilysin isoform X1"/>
    <property type="match status" value="1"/>
</dbReference>
<evidence type="ECO:0000259" key="11">
    <source>
        <dbReference type="Pfam" id="PF22456"/>
    </source>
</evidence>
<keyword evidence="2" id="KW-0645">Protease</keyword>
<dbReference type="Pfam" id="PF00675">
    <property type="entry name" value="Peptidase_M16"/>
    <property type="match status" value="1"/>
</dbReference>
<protein>
    <submittedName>
        <fullName evidence="12">Insulinase (Peptidase M16)</fullName>
    </submittedName>
</protein>
<dbReference type="InterPro" id="IPR011249">
    <property type="entry name" value="Metalloenz_LuxS/M16"/>
</dbReference>
<dbReference type="PROSITE" id="PS00143">
    <property type="entry name" value="INSULINASE"/>
    <property type="match status" value="1"/>
</dbReference>
<evidence type="ECO:0000259" key="8">
    <source>
        <dbReference type="Pfam" id="PF00675"/>
    </source>
</evidence>
<dbReference type="GO" id="GO:0043171">
    <property type="term" value="P:peptide catabolic process"/>
    <property type="evidence" value="ECO:0007669"/>
    <property type="project" value="TreeGrafter"/>
</dbReference>
<comment type="caution">
    <text evidence="12">The sequence shown here is derived from an EMBL/GenBank/DDBJ whole genome shotgun (WGS) entry which is preliminary data.</text>
</comment>